<name>A0A511QQQ5_9VIBR</name>
<organism evidence="1 2">
    <name type="scientific">Vibrio superstes NBRC 103154</name>
    <dbReference type="NCBI Taxonomy" id="1219062"/>
    <lineage>
        <taxon>Bacteria</taxon>
        <taxon>Pseudomonadati</taxon>
        <taxon>Pseudomonadota</taxon>
        <taxon>Gammaproteobacteria</taxon>
        <taxon>Vibrionales</taxon>
        <taxon>Vibrionaceae</taxon>
        <taxon>Vibrio</taxon>
    </lineage>
</organism>
<dbReference type="EMBL" id="BJXK01000006">
    <property type="protein sequence ID" value="GEM79631.1"/>
    <property type="molecule type" value="Genomic_DNA"/>
</dbReference>
<evidence type="ECO:0000313" key="2">
    <source>
        <dbReference type="Proteomes" id="UP000321113"/>
    </source>
</evidence>
<dbReference type="AlphaFoldDB" id="A0A511QQQ5"/>
<dbReference type="RefSeq" id="WP_119010721.1">
    <property type="nucleotide sequence ID" value="NZ_BJXK01000006.1"/>
</dbReference>
<evidence type="ECO:0000313" key="1">
    <source>
        <dbReference type="EMBL" id="GEM79631.1"/>
    </source>
</evidence>
<gene>
    <name evidence="1" type="ORF">VSU01S_18760</name>
</gene>
<accession>A0A511QQQ5</accession>
<keyword evidence="2" id="KW-1185">Reference proteome</keyword>
<comment type="caution">
    <text evidence="1">The sequence shown here is derived from an EMBL/GenBank/DDBJ whole genome shotgun (WGS) entry which is preliminary data.</text>
</comment>
<dbReference type="Proteomes" id="UP000321113">
    <property type="component" value="Unassembled WGS sequence"/>
</dbReference>
<reference evidence="1 2" key="1">
    <citation type="submission" date="2019-07" db="EMBL/GenBank/DDBJ databases">
        <title>Whole genome shotgun sequence of Vibrio superstes NBRC 103154.</title>
        <authorList>
            <person name="Hosoyama A."/>
            <person name="Uohara A."/>
            <person name="Ohji S."/>
            <person name="Ichikawa N."/>
        </authorList>
    </citation>
    <scope>NUCLEOTIDE SEQUENCE [LARGE SCALE GENOMIC DNA]</scope>
    <source>
        <strain evidence="1 2">NBRC 103154</strain>
    </source>
</reference>
<protein>
    <submittedName>
        <fullName evidence="1">Uncharacterized protein</fullName>
    </submittedName>
</protein>
<proteinExistence type="predicted"/>
<sequence length="66" mass="7332">MPILATAAAIVAVLYISNSDDDKSVATVPYSIDWICEVNEPCYKAIIYSDFDIEVYRLSQERLDGG</sequence>